<sequence length="92" mass="10210">MQSPWASSHLVAWGQQAFPLGQQTALASGQQPPVHWVPPEHPWAEVRARTAAKTRRATVKNFMVLEENKSGSQDWWKEVGNGAFMGFNPVVA</sequence>
<evidence type="ECO:0000313" key="2">
    <source>
        <dbReference type="Proteomes" id="UP000298663"/>
    </source>
</evidence>
<dbReference type="AlphaFoldDB" id="A0A4U5PJM2"/>
<comment type="caution">
    <text evidence="1">The sequence shown here is derived from an EMBL/GenBank/DDBJ whole genome shotgun (WGS) entry which is preliminary data.</text>
</comment>
<protein>
    <submittedName>
        <fullName evidence="1">Uncharacterized protein</fullName>
    </submittedName>
</protein>
<name>A0A4U5PJM2_STECR</name>
<reference evidence="1 2" key="1">
    <citation type="journal article" date="2015" name="Genome Biol.">
        <title>Comparative genomics of Steinernema reveals deeply conserved gene regulatory networks.</title>
        <authorList>
            <person name="Dillman A.R."/>
            <person name="Macchietto M."/>
            <person name="Porter C.F."/>
            <person name="Rogers A."/>
            <person name="Williams B."/>
            <person name="Antoshechkin I."/>
            <person name="Lee M.M."/>
            <person name="Goodwin Z."/>
            <person name="Lu X."/>
            <person name="Lewis E.E."/>
            <person name="Goodrich-Blair H."/>
            <person name="Stock S.P."/>
            <person name="Adams B.J."/>
            <person name="Sternberg P.W."/>
            <person name="Mortazavi A."/>
        </authorList>
    </citation>
    <scope>NUCLEOTIDE SEQUENCE [LARGE SCALE GENOMIC DNA]</scope>
    <source>
        <strain evidence="1 2">ALL</strain>
    </source>
</reference>
<keyword evidence="2" id="KW-1185">Reference proteome</keyword>
<accession>A0A4U5PJM2</accession>
<gene>
    <name evidence="1" type="ORF">L596_010871</name>
</gene>
<proteinExistence type="predicted"/>
<dbReference type="Proteomes" id="UP000298663">
    <property type="component" value="Unassembled WGS sequence"/>
</dbReference>
<dbReference type="EMBL" id="AZBU02000002">
    <property type="protein sequence ID" value="TKR96922.1"/>
    <property type="molecule type" value="Genomic_DNA"/>
</dbReference>
<evidence type="ECO:0000313" key="1">
    <source>
        <dbReference type="EMBL" id="TKR96922.1"/>
    </source>
</evidence>
<reference evidence="1 2" key="2">
    <citation type="journal article" date="2019" name="G3 (Bethesda)">
        <title>Hybrid Assembly of the Genome of the Entomopathogenic Nematode Steinernema carpocapsae Identifies the X-Chromosome.</title>
        <authorList>
            <person name="Serra L."/>
            <person name="Macchietto M."/>
            <person name="Macias-Munoz A."/>
            <person name="McGill C.J."/>
            <person name="Rodriguez I.M."/>
            <person name="Rodriguez B."/>
            <person name="Murad R."/>
            <person name="Mortazavi A."/>
        </authorList>
    </citation>
    <scope>NUCLEOTIDE SEQUENCE [LARGE SCALE GENOMIC DNA]</scope>
    <source>
        <strain evidence="1 2">ALL</strain>
    </source>
</reference>
<organism evidence="1 2">
    <name type="scientific">Steinernema carpocapsae</name>
    <name type="common">Entomopathogenic nematode</name>
    <dbReference type="NCBI Taxonomy" id="34508"/>
    <lineage>
        <taxon>Eukaryota</taxon>
        <taxon>Metazoa</taxon>
        <taxon>Ecdysozoa</taxon>
        <taxon>Nematoda</taxon>
        <taxon>Chromadorea</taxon>
        <taxon>Rhabditida</taxon>
        <taxon>Tylenchina</taxon>
        <taxon>Panagrolaimomorpha</taxon>
        <taxon>Strongyloidoidea</taxon>
        <taxon>Steinernematidae</taxon>
        <taxon>Steinernema</taxon>
    </lineage>
</organism>